<protein>
    <submittedName>
        <fullName evidence="2">Transposase</fullName>
    </submittedName>
</protein>
<dbReference type="RefSeq" id="WP_202834220.1">
    <property type="nucleotide sequence ID" value="NZ_JAETWB010000019.1"/>
</dbReference>
<sequence>MDPARFVFLDEAGASTDMVRRYGWGPRDERPVDAAPHGHWTTTTFVTGLRSSGFVVSLVLDRPMTGEAVAPMSSSSSYPRWHPAT</sequence>
<accession>A0ABS1UA48</accession>
<feature type="domain" description="Tc1-like transposase DDE" evidence="1">
    <location>
        <begin position="6"/>
        <end position="68"/>
    </location>
</feature>
<dbReference type="Pfam" id="PF13358">
    <property type="entry name" value="DDE_3"/>
    <property type="match status" value="1"/>
</dbReference>
<name>A0ABS1UA48_9PROT</name>
<proteinExistence type="predicted"/>
<gene>
    <name evidence="2" type="ORF">JMJ56_23565</name>
</gene>
<evidence type="ECO:0000259" key="1">
    <source>
        <dbReference type="Pfam" id="PF13358"/>
    </source>
</evidence>
<organism evidence="2 3">
    <name type="scientific">Belnapia arida</name>
    <dbReference type="NCBI Taxonomy" id="2804533"/>
    <lineage>
        <taxon>Bacteria</taxon>
        <taxon>Pseudomonadati</taxon>
        <taxon>Pseudomonadota</taxon>
        <taxon>Alphaproteobacteria</taxon>
        <taxon>Acetobacterales</taxon>
        <taxon>Roseomonadaceae</taxon>
        <taxon>Belnapia</taxon>
    </lineage>
</organism>
<dbReference type="EMBL" id="JAETWB010000019">
    <property type="protein sequence ID" value="MBL6080995.1"/>
    <property type="molecule type" value="Genomic_DNA"/>
</dbReference>
<reference evidence="2 3" key="1">
    <citation type="submission" date="2021-01" db="EMBL/GenBank/DDBJ databases">
        <title>Belnapia mucosa sp. nov. and Belnapia arida sp. nov., isolated from the Tabernas Desert (Almeria, Spain).</title>
        <authorList>
            <person name="Molina-Menor E."/>
            <person name="Vidal-Verdu A."/>
            <person name="Calonge A."/>
            <person name="Satari L."/>
            <person name="Pereto J."/>
            <person name="Porcar M."/>
        </authorList>
    </citation>
    <scope>NUCLEOTIDE SEQUENCE [LARGE SCALE GENOMIC DNA]</scope>
    <source>
        <strain evidence="2 3">T18</strain>
    </source>
</reference>
<dbReference type="Proteomes" id="UP000660885">
    <property type="component" value="Unassembled WGS sequence"/>
</dbReference>
<comment type="caution">
    <text evidence="2">The sequence shown here is derived from an EMBL/GenBank/DDBJ whole genome shotgun (WGS) entry which is preliminary data.</text>
</comment>
<dbReference type="InterPro" id="IPR038717">
    <property type="entry name" value="Tc1-like_DDE_dom"/>
</dbReference>
<keyword evidence="3" id="KW-1185">Reference proteome</keyword>
<evidence type="ECO:0000313" key="2">
    <source>
        <dbReference type="EMBL" id="MBL6080995.1"/>
    </source>
</evidence>
<evidence type="ECO:0000313" key="3">
    <source>
        <dbReference type="Proteomes" id="UP000660885"/>
    </source>
</evidence>